<dbReference type="AlphaFoldDB" id="A0A8J1JH73"/>
<accession>A0A8J1JH73</accession>
<organism evidence="1 2">
    <name type="scientific">Xenopus tropicalis</name>
    <name type="common">Western clawed frog</name>
    <name type="synonym">Silurana tropicalis</name>
    <dbReference type="NCBI Taxonomy" id="8364"/>
    <lineage>
        <taxon>Eukaryota</taxon>
        <taxon>Metazoa</taxon>
        <taxon>Chordata</taxon>
        <taxon>Craniata</taxon>
        <taxon>Vertebrata</taxon>
        <taxon>Euteleostomi</taxon>
        <taxon>Amphibia</taxon>
        <taxon>Batrachia</taxon>
        <taxon>Anura</taxon>
        <taxon>Pipoidea</taxon>
        <taxon>Pipidae</taxon>
        <taxon>Xenopodinae</taxon>
        <taxon>Xenopus</taxon>
        <taxon>Silurana</taxon>
    </lineage>
</organism>
<protein>
    <submittedName>
        <fullName evidence="2">Uncharacterized protein F54H12.2-like</fullName>
    </submittedName>
</protein>
<dbReference type="KEGG" id="xtr:116410512"/>
<dbReference type="GO" id="GO:0009263">
    <property type="term" value="P:deoxyribonucleotide biosynthetic process"/>
    <property type="evidence" value="ECO:0007669"/>
    <property type="project" value="InterPro"/>
</dbReference>
<dbReference type="OrthoDB" id="9880217at2759"/>
<keyword evidence="1" id="KW-1185">Reference proteome</keyword>
<dbReference type="RefSeq" id="XP_031757214.1">
    <property type="nucleotide sequence ID" value="XM_031901354.1"/>
</dbReference>
<evidence type="ECO:0000313" key="2">
    <source>
        <dbReference type="RefSeq" id="XP_031757214.1"/>
    </source>
</evidence>
<dbReference type="Proteomes" id="UP000008143">
    <property type="component" value="Chromosome 4"/>
</dbReference>
<name>A0A8J1JH73_XENTR</name>
<dbReference type="GeneID" id="116410512"/>
<dbReference type="InterPro" id="IPR000358">
    <property type="entry name" value="RNR_small_fam"/>
</dbReference>
<gene>
    <name evidence="2 3" type="primary">LOC116410512</name>
</gene>
<dbReference type="PANTHER" id="PTHR23409:SF21">
    <property type="entry name" value="CAPSID PROTEIN"/>
    <property type="match status" value="1"/>
</dbReference>
<evidence type="ECO:0000313" key="3">
    <source>
        <dbReference type="Xenbase" id="XB-GENE-29096287"/>
    </source>
</evidence>
<dbReference type="PANTHER" id="PTHR23409">
    <property type="entry name" value="RIBONUCLEOSIDE-DIPHOSPHATE REDUCTASE SMALL CHAIN"/>
    <property type="match status" value="1"/>
</dbReference>
<dbReference type="AGR" id="Xenbase:XB-GENE-29096287"/>
<proteinExistence type="predicted"/>
<dbReference type="Xenbase" id="XB-GENE-29096287">
    <property type="gene designation" value="LOC116410512"/>
</dbReference>
<reference evidence="2" key="1">
    <citation type="submission" date="2025-08" db="UniProtKB">
        <authorList>
            <consortium name="RefSeq"/>
        </authorList>
    </citation>
    <scope>IDENTIFICATION</scope>
    <source>
        <strain evidence="2">Nigerian</strain>
        <tissue evidence="2">Liver and blood</tissue>
    </source>
</reference>
<sequence length="436" mass="48758">MAFVHDSSDECAKSELDIFQIPPTQTSIEKSLYVESQPIAALADNAPLEFFISGSGEYYYDLNNTLLYILCKIVKQDNTVIGDGARVGFINYPIASLFNQVDITLGDRLISQSDNLYTYRAYIETLLNYSPQTLSSQFTAGLFYKDTAGHHHDRTPNGENTGFNKRARFTAGSKTVEIIGPIYGDVFNSPRLILNGLDLKIKLSRNKDAFCLMTADAEHYKVQILQAALYVKRVQVSPAVRIGHSQALLTTNAKYAIDRVSLKVYSIPAGTRITNHENLFLGQIPKIVILGFVDNEAFSGSYQRNPLCFHHYNISHAALYVDGQQVPGGRGFQPTFQNDAAIREYMALVHLSGKQKSDNGISVDREEFMNGFTLFGFDLSPDQEPGAHFSLVKTGNLRAEIRFAEPTPNTINMIVYSVNANIIEINNRREILYDYN</sequence>
<dbReference type="OMA" id="MYARISK"/>
<evidence type="ECO:0000313" key="1">
    <source>
        <dbReference type="Proteomes" id="UP000008143"/>
    </source>
</evidence>